<dbReference type="Pfam" id="PF05742">
    <property type="entry name" value="TANGO2"/>
    <property type="match status" value="1"/>
</dbReference>
<sequence>MCVGVVAWRADPRWLLLVAANRDEFHDRPSKPLSRWTETEEIIAGQDLTAGGTWLGVTEKGRFAFVTNHKVEGLRPARESRGRLVTDWLAGIEPAAIERLNPFNSIMIDGSDQALLLGNEPAPLKRSLEPGIHGLSNGPVDDPWPKTARLDRALRNFLAGASGEPAQLFAALRDEVPPDGPHPEGGPAFPAIFVNSPHYGTRCSTIVAINAAGRGWIEERRFDAKGAETGRTRIDFVWPV</sequence>
<evidence type="ECO:0000313" key="1">
    <source>
        <dbReference type="EMBL" id="QJQ32849.1"/>
    </source>
</evidence>
<dbReference type="KEGG" id="slan:GV829_10675"/>
<name>A0A6M4AXT7_9SPHN</name>
<dbReference type="AlphaFoldDB" id="A0A6M4AXT7"/>
<keyword evidence="2" id="KW-1185">Reference proteome</keyword>
<reference evidence="1 2" key="1">
    <citation type="submission" date="2020-01" db="EMBL/GenBank/DDBJ databases">
        <title>Sphingomonas sp. strain CSW-10.</title>
        <authorList>
            <person name="Chen W.-M."/>
        </authorList>
    </citation>
    <scope>NUCLEOTIDE SEQUENCE [LARGE SCALE GENOMIC DNA]</scope>
    <source>
        <strain evidence="1 2">CSW-10</strain>
    </source>
</reference>
<evidence type="ECO:0000313" key="2">
    <source>
        <dbReference type="Proteomes" id="UP000503018"/>
    </source>
</evidence>
<accession>A0A6M4AXT7</accession>
<organism evidence="1 2">
    <name type="scientific">Sphingomonas lacunae</name>
    <dbReference type="NCBI Taxonomy" id="2698828"/>
    <lineage>
        <taxon>Bacteria</taxon>
        <taxon>Pseudomonadati</taxon>
        <taxon>Pseudomonadota</taxon>
        <taxon>Alphaproteobacteria</taxon>
        <taxon>Sphingomonadales</taxon>
        <taxon>Sphingomonadaceae</taxon>
        <taxon>Sphingomonas</taxon>
    </lineage>
</organism>
<dbReference type="PANTHER" id="PTHR17985:SF8">
    <property type="entry name" value="TRANSPORT AND GOLGI ORGANIZATION PROTEIN 2 HOMOLOG"/>
    <property type="match status" value="1"/>
</dbReference>
<dbReference type="PANTHER" id="PTHR17985">
    <property type="entry name" value="SER/THR-RICH PROTEIN T10 IN DGCR REGION"/>
    <property type="match status" value="1"/>
</dbReference>
<protein>
    <submittedName>
        <fullName evidence="1">NRDE family protein</fullName>
    </submittedName>
</protein>
<dbReference type="InterPro" id="IPR008551">
    <property type="entry name" value="TANGO2"/>
</dbReference>
<dbReference type="EMBL" id="CP053015">
    <property type="protein sequence ID" value="QJQ32849.1"/>
    <property type="molecule type" value="Genomic_DNA"/>
</dbReference>
<proteinExistence type="predicted"/>
<dbReference type="RefSeq" id="WP_169946521.1">
    <property type="nucleotide sequence ID" value="NZ_CP053015.1"/>
</dbReference>
<gene>
    <name evidence="1" type="ORF">GV829_10675</name>
</gene>
<dbReference type="Proteomes" id="UP000503018">
    <property type="component" value="Chromosome"/>
</dbReference>